<evidence type="ECO:0000313" key="4">
    <source>
        <dbReference type="Proteomes" id="UP001444625"/>
    </source>
</evidence>
<dbReference type="PANTHER" id="PTHR38430:SF1">
    <property type="entry name" value="PROTEIN-ARGININE KINASE ACTIVATOR PROTEIN"/>
    <property type="match status" value="1"/>
</dbReference>
<dbReference type="PIRSF" id="PIRSF015034">
    <property type="entry name" value="YacH"/>
    <property type="match status" value="1"/>
</dbReference>
<protein>
    <submittedName>
        <fullName evidence="3">UvrB/UvrC motif-containing protein</fullName>
    </submittedName>
</protein>
<feature type="coiled-coil region" evidence="1">
    <location>
        <begin position="152"/>
        <end position="179"/>
    </location>
</feature>
<dbReference type="RefSeq" id="WP_345826631.1">
    <property type="nucleotide sequence ID" value="NZ_JBDIML010000010.1"/>
</dbReference>
<reference evidence="3 4" key="1">
    <citation type="submission" date="2024-05" db="EMBL/GenBank/DDBJ databases">
        <authorList>
            <person name="Haq I."/>
            <person name="Ullah Z."/>
            <person name="Ahmad R."/>
            <person name="Li M."/>
            <person name="Tong Y."/>
        </authorList>
    </citation>
    <scope>NUCLEOTIDE SEQUENCE [LARGE SCALE GENOMIC DNA]</scope>
    <source>
        <strain evidence="3 4">16A2E</strain>
        <plasmid evidence="3">unnamed</plasmid>
    </source>
</reference>
<gene>
    <name evidence="3" type="ORF">ABC228_18360</name>
</gene>
<name>A0ABU9XLJ7_9BACI</name>
<dbReference type="SUPFAM" id="SSF46600">
    <property type="entry name" value="C-terminal UvrC-binding domain of UvrB"/>
    <property type="match status" value="1"/>
</dbReference>
<dbReference type="InterPro" id="IPR025542">
    <property type="entry name" value="YacH"/>
</dbReference>
<dbReference type="PROSITE" id="PS50151">
    <property type="entry name" value="UVR"/>
    <property type="match status" value="1"/>
</dbReference>
<organism evidence="3 4">
    <name type="scientific">Ornithinibacillus xuwenensis</name>
    <dbReference type="NCBI Taxonomy" id="3144668"/>
    <lineage>
        <taxon>Bacteria</taxon>
        <taxon>Bacillati</taxon>
        <taxon>Bacillota</taxon>
        <taxon>Bacilli</taxon>
        <taxon>Bacillales</taxon>
        <taxon>Bacillaceae</taxon>
        <taxon>Ornithinibacillus</taxon>
    </lineage>
</organism>
<dbReference type="InterPro" id="IPR036876">
    <property type="entry name" value="UVR_dom_sf"/>
</dbReference>
<evidence type="ECO:0000259" key="2">
    <source>
        <dbReference type="PROSITE" id="PS50151"/>
    </source>
</evidence>
<accession>A0ABU9XLJ7</accession>
<dbReference type="Gene3D" id="4.10.860.10">
    <property type="entry name" value="UVR domain"/>
    <property type="match status" value="1"/>
</dbReference>
<keyword evidence="4" id="KW-1185">Reference proteome</keyword>
<comment type="caution">
    <text evidence="3">The sequence shown here is derived from an EMBL/GenBank/DDBJ whole genome shotgun (WGS) entry which is preliminary data.</text>
</comment>
<dbReference type="EMBL" id="JBDIML010000010">
    <property type="protein sequence ID" value="MEN2769142.1"/>
    <property type="molecule type" value="Genomic_DNA"/>
</dbReference>
<dbReference type="PANTHER" id="PTHR38430">
    <property type="entry name" value="PROTEIN-ARGININE KINASE ACTIVATOR PROTEIN"/>
    <property type="match status" value="1"/>
</dbReference>
<evidence type="ECO:0000256" key="1">
    <source>
        <dbReference type="SAM" id="Coils"/>
    </source>
</evidence>
<dbReference type="Pfam" id="PF02151">
    <property type="entry name" value="UVR"/>
    <property type="match status" value="1"/>
</dbReference>
<geneLocation type="plasmid" evidence="3">
    <name>unnamed</name>
</geneLocation>
<feature type="domain" description="UVR" evidence="2">
    <location>
        <begin position="137"/>
        <end position="172"/>
    </location>
</feature>
<keyword evidence="3" id="KW-0614">Plasmid</keyword>
<proteinExistence type="predicted"/>
<sequence>MECQECHQRPATLHYTQVINGHKTEVQICEVCAKEKGYMTYPEEGYSLHNLLTGLFNFDSSHVGGQHSTQPQKEKELQCSKCGLTFSDFKRIGKFGCGECYHTFSSNLNPIFRRVHSGNTEHRGKIPKRKGGSLHLKKQLTSFKAELQDLIVNEEFEQAAVVRDRIKELENKINHKEAGDSQ</sequence>
<evidence type="ECO:0000313" key="3">
    <source>
        <dbReference type="EMBL" id="MEN2769142.1"/>
    </source>
</evidence>
<dbReference type="InterPro" id="IPR001943">
    <property type="entry name" value="UVR_dom"/>
</dbReference>
<dbReference type="Proteomes" id="UP001444625">
    <property type="component" value="Unassembled WGS sequence"/>
</dbReference>
<keyword evidence="1" id="KW-0175">Coiled coil</keyword>